<reference evidence="1" key="1">
    <citation type="submission" date="2013-07" db="EMBL/GenBank/DDBJ databases">
        <title>Midgut Transcriptome Profiling of Anoplphora glabripennis, a Lignocellulose Degrading, Wood-Boring Cerambycid.</title>
        <authorList>
            <person name="Scully E.D."/>
            <person name="Hoover K."/>
            <person name="Carlson J.E."/>
            <person name="Tien M."/>
            <person name="Geib S.M."/>
        </authorList>
    </citation>
    <scope>NUCLEOTIDE SEQUENCE</scope>
</reference>
<name>V5H462_ANOGL</name>
<protein>
    <submittedName>
        <fullName evidence="1">Uncharacterized protein</fullName>
    </submittedName>
</protein>
<evidence type="ECO:0000313" key="1">
    <source>
        <dbReference type="EMBL" id="JAB67593.1"/>
    </source>
</evidence>
<sequence length="138" mass="15695">GTLYTGHHQVLSCGLVAFETQLGWTIMGKLSTEEERTNIALSTLSLLVNDAYITDLWILEVLGITEPSKKGTREELESAAKDFFLETIEINQEGRYEVRLPWLEGHPPLPDNYYIAKTRLASTGRKLKNEHLTDVYDR</sequence>
<proteinExistence type="predicted"/>
<organism evidence="1">
    <name type="scientific">Anoplophora glabripennis</name>
    <name type="common">Asian longhorn beetle</name>
    <name type="synonym">Anoplophora nobilis</name>
    <dbReference type="NCBI Taxonomy" id="217634"/>
    <lineage>
        <taxon>Eukaryota</taxon>
        <taxon>Metazoa</taxon>
        <taxon>Ecdysozoa</taxon>
        <taxon>Arthropoda</taxon>
        <taxon>Hexapoda</taxon>
        <taxon>Insecta</taxon>
        <taxon>Pterygota</taxon>
        <taxon>Neoptera</taxon>
        <taxon>Endopterygota</taxon>
        <taxon>Coleoptera</taxon>
        <taxon>Polyphaga</taxon>
        <taxon>Cucujiformia</taxon>
        <taxon>Chrysomeloidea</taxon>
        <taxon>Cerambycidae</taxon>
        <taxon>Lamiinae</taxon>
        <taxon>Lamiini</taxon>
        <taxon>Anoplophora</taxon>
    </lineage>
</organism>
<feature type="non-terminal residue" evidence="1">
    <location>
        <position position="138"/>
    </location>
</feature>
<dbReference type="EMBL" id="GALX01000873">
    <property type="protein sequence ID" value="JAB67593.1"/>
    <property type="molecule type" value="Transcribed_RNA"/>
</dbReference>
<dbReference type="AlphaFoldDB" id="V5H462"/>
<accession>V5H462</accession>
<feature type="non-terminal residue" evidence="1">
    <location>
        <position position="1"/>
    </location>
</feature>